<dbReference type="InterPro" id="IPR016024">
    <property type="entry name" value="ARM-type_fold"/>
</dbReference>
<keyword evidence="2" id="KW-1185">Reference proteome</keyword>
<accession>A0A0T6B7Z3</accession>
<dbReference type="InterPro" id="IPR011989">
    <property type="entry name" value="ARM-like"/>
</dbReference>
<dbReference type="GO" id="GO:0000774">
    <property type="term" value="F:adenyl-nucleotide exchange factor activity"/>
    <property type="evidence" value="ECO:0007669"/>
    <property type="project" value="TreeGrafter"/>
</dbReference>
<dbReference type="Proteomes" id="UP000051574">
    <property type="component" value="Unassembled WGS sequence"/>
</dbReference>
<name>A0A0T6B7Z3_9SCAR</name>
<dbReference type="SUPFAM" id="SSF48371">
    <property type="entry name" value="ARM repeat"/>
    <property type="match status" value="1"/>
</dbReference>
<reference evidence="1 2" key="1">
    <citation type="submission" date="2015-09" db="EMBL/GenBank/DDBJ databases">
        <title>Draft genome of the scarab beetle Oryctes borbonicus.</title>
        <authorList>
            <person name="Meyer J.M."/>
            <person name="Markov G.V."/>
            <person name="Baskaran P."/>
            <person name="Herrmann M."/>
            <person name="Sommer R.J."/>
            <person name="Roedelsperger C."/>
        </authorList>
    </citation>
    <scope>NUCLEOTIDE SEQUENCE [LARGE SCALE GENOMIC DNA]</scope>
    <source>
        <strain evidence="1">OB123</strain>
        <tissue evidence="1">Whole animal</tissue>
    </source>
</reference>
<dbReference type="Gene3D" id="1.25.10.10">
    <property type="entry name" value="Leucine-rich Repeat Variant"/>
    <property type="match status" value="1"/>
</dbReference>
<dbReference type="GO" id="GO:0005783">
    <property type="term" value="C:endoplasmic reticulum"/>
    <property type="evidence" value="ECO:0007669"/>
    <property type="project" value="TreeGrafter"/>
</dbReference>
<sequence>MPGLLRDDLTDTQVAICPAQLPHNQHVFDNGASNDQQDVVPQPRPARNLQGLLRFVMEATQAEDAAGPSNFVALDDERRKFLEDALKSMTIDIIEVLVKQIKVFDDVSSVTATTSVNQYTEAFYTILEHVGSIDVANDFYKIGGFTIFNPCLRSPHPKIKIGACDLLAELCQNNPFCQMIAIENDFLPIILEILDKDEDDDVCVKALYALSCIVRENRDGCSKFLELQGLEIMLKTIKKFNDKLRTKSAFFLEALCVMRRDIIEKLMNLGFIPVLIAILSEEHLPSHEHIMSLMKIMIEDSPVAADVCKNPIHDLKSTLKEIHEFSKDKEEYYDENEYCQHLLNHLFPGWNN</sequence>
<gene>
    <name evidence="1" type="ORF">AMK59_4827</name>
</gene>
<dbReference type="OrthoDB" id="10250458at2759"/>
<dbReference type="PANTHER" id="PTHR19316">
    <property type="entry name" value="PROTEIN FOLDING REGULATOR"/>
    <property type="match status" value="1"/>
</dbReference>
<comment type="caution">
    <text evidence="1">The sequence shown here is derived from an EMBL/GenBank/DDBJ whole genome shotgun (WGS) entry which is preliminary data.</text>
</comment>
<evidence type="ECO:0000313" key="2">
    <source>
        <dbReference type="Proteomes" id="UP000051574"/>
    </source>
</evidence>
<dbReference type="EMBL" id="LJIG01009263">
    <property type="protein sequence ID" value="KRT83430.1"/>
    <property type="molecule type" value="Genomic_DNA"/>
</dbReference>
<organism evidence="1 2">
    <name type="scientific">Oryctes borbonicus</name>
    <dbReference type="NCBI Taxonomy" id="1629725"/>
    <lineage>
        <taxon>Eukaryota</taxon>
        <taxon>Metazoa</taxon>
        <taxon>Ecdysozoa</taxon>
        <taxon>Arthropoda</taxon>
        <taxon>Hexapoda</taxon>
        <taxon>Insecta</taxon>
        <taxon>Pterygota</taxon>
        <taxon>Neoptera</taxon>
        <taxon>Endopterygota</taxon>
        <taxon>Coleoptera</taxon>
        <taxon>Polyphaga</taxon>
        <taxon>Scarabaeiformia</taxon>
        <taxon>Scarabaeidae</taxon>
        <taxon>Dynastinae</taxon>
        <taxon>Oryctes</taxon>
    </lineage>
</organism>
<proteinExistence type="predicted"/>
<dbReference type="InterPro" id="IPR050693">
    <property type="entry name" value="Hsp70_NEF-Inhibitors"/>
</dbReference>
<dbReference type="PANTHER" id="PTHR19316:SF18">
    <property type="entry name" value="HSP70-BINDING PROTEIN 1"/>
    <property type="match status" value="1"/>
</dbReference>
<dbReference type="AlphaFoldDB" id="A0A0T6B7Z3"/>
<evidence type="ECO:0000313" key="1">
    <source>
        <dbReference type="EMBL" id="KRT83430.1"/>
    </source>
</evidence>
<protein>
    <submittedName>
        <fullName evidence="1">HEAT domain-containing protein</fullName>
    </submittedName>
</protein>